<keyword evidence="4" id="KW-1185">Reference proteome</keyword>
<reference evidence="3 4" key="1">
    <citation type="submission" date="2019-03" db="EMBL/GenBank/DDBJ databases">
        <title>Above-ground endophytic microbial communities from plants in different locations in the United States.</title>
        <authorList>
            <person name="Frank C."/>
        </authorList>
    </citation>
    <scope>NUCLEOTIDE SEQUENCE [LARGE SCALE GENOMIC DNA]</scope>
    <source>
        <strain evidence="3 4">LP_13_YM</strain>
    </source>
</reference>
<keyword evidence="1" id="KW-0378">Hydrolase</keyword>
<evidence type="ECO:0000256" key="2">
    <source>
        <dbReference type="SAM" id="MobiDB-lite"/>
    </source>
</evidence>
<gene>
    <name evidence="3" type="ORF">EC912_102681</name>
</gene>
<dbReference type="CDD" id="cd07067">
    <property type="entry name" value="HP_PGM_like"/>
    <property type="match status" value="1"/>
</dbReference>
<dbReference type="PANTHER" id="PTHR20935:SF1">
    <property type="entry name" value="SLL1549 PROTEIN"/>
    <property type="match status" value="1"/>
</dbReference>
<dbReference type="SMART" id="SM00855">
    <property type="entry name" value="PGAM"/>
    <property type="match status" value="1"/>
</dbReference>
<evidence type="ECO:0000256" key="1">
    <source>
        <dbReference type="ARBA" id="ARBA00022801"/>
    </source>
</evidence>
<comment type="caution">
    <text evidence="3">The sequence shown here is derived from an EMBL/GenBank/DDBJ whole genome shotgun (WGS) entry which is preliminary data.</text>
</comment>
<name>A0A4R3YUU2_9GAMM</name>
<dbReference type="Proteomes" id="UP000295645">
    <property type="component" value="Unassembled WGS sequence"/>
</dbReference>
<dbReference type="InterPro" id="IPR013078">
    <property type="entry name" value="His_Pase_superF_clade-1"/>
</dbReference>
<sequence length="163" mass="18123">MHELILLRHAEAEPPEKAKDDRSRTLTEHGKREARDTAKWFAEHHIEYDRILCSPAVRTKETAMLALTHGKPQFVEEIYDATPGDLMAVLDKHHGVGRVVLVGHNPGIEQLVALLVDGRSDDYRGMPPGGVARLTLQKKGSIEPGIAKLEAFWSPSFKESKAS</sequence>
<evidence type="ECO:0000313" key="3">
    <source>
        <dbReference type="EMBL" id="TCV96330.1"/>
    </source>
</evidence>
<dbReference type="OrthoDB" id="9810154at2"/>
<organism evidence="3 4">
    <name type="scientific">Luteibacter rhizovicinus</name>
    <dbReference type="NCBI Taxonomy" id="242606"/>
    <lineage>
        <taxon>Bacteria</taxon>
        <taxon>Pseudomonadati</taxon>
        <taxon>Pseudomonadota</taxon>
        <taxon>Gammaproteobacteria</taxon>
        <taxon>Lysobacterales</taxon>
        <taxon>Rhodanobacteraceae</taxon>
        <taxon>Luteibacter</taxon>
    </lineage>
</organism>
<dbReference type="RefSeq" id="WP_132142522.1">
    <property type="nucleotide sequence ID" value="NZ_SMCS01000002.1"/>
</dbReference>
<dbReference type="AlphaFoldDB" id="A0A4R3YUU2"/>
<dbReference type="Pfam" id="PF00300">
    <property type="entry name" value="His_Phos_1"/>
    <property type="match status" value="1"/>
</dbReference>
<evidence type="ECO:0000313" key="4">
    <source>
        <dbReference type="Proteomes" id="UP000295645"/>
    </source>
</evidence>
<dbReference type="PANTHER" id="PTHR20935">
    <property type="entry name" value="PHOSPHOGLYCERATE MUTASE-RELATED"/>
    <property type="match status" value="1"/>
</dbReference>
<dbReference type="EMBL" id="SMCS01000002">
    <property type="protein sequence ID" value="TCV96330.1"/>
    <property type="molecule type" value="Genomic_DNA"/>
</dbReference>
<dbReference type="InterPro" id="IPR051021">
    <property type="entry name" value="Mito_Ser/Thr_phosphatase"/>
</dbReference>
<protein>
    <submittedName>
        <fullName evidence="3">Phosphohistidine phosphatase SixA</fullName>
    </submittedName>
</protein>
<proteinExistence type="predicted"/>
<dbReference type="InterPro" id="IPR029033">
    <property type="entry name" value="His_PPase_superfam"/>
</dbReference>
<accession>A0A4R3YUU2</accession>
<dbReference type="GO" id="GO:0016787">
    <property type="term" value="F:hydrolase activity"/>
    <property type="evidence" value="ECO:0007669"/>
    <property type="project" value="UniProtKB-KW"/>
</dbReference>
<dbReference type="Gene3D" id="3.40.50.1240">
    <property type="entry name" value="Phosphoglycerate mutase-like"/>
    <property type="match status" value="1"/>
</dbReference>
<dbReference type="SUPFAM" id="SSF53254">
    <property type="entry name" value="Phosphoglycerate mutase-like"/>
    <property type="match status" value="1"/>
</dbReference>
<feature type="region of interest" description="Disordered" evidence="2">
    <location>
        <begin position="1"/>
        <end position="34"/>
    </location>
</feature>